<dbReference type="GO" id="GO:0005634">
    <property type="term" value="C:nucleus"/>
    <property type="evidence" value="ECO:0007669"/>
    <property type="project" value="InterPro"/>
</dbReference>
<organism evidence="7 8">
    <name type="scientific">Ooceraea biroi</name>
    <name type="common">Clonal raider ant</name>
    <name type="synonym">Cerapachys biroi</name>
    <dbReference type="NCBI Taxonomy" id="2015173"/>
    <lineage>
        <taxon>Eukaryota</taxon>
        <taxon>Metazoa</taxon>
        <taxon>Ecdysozoa</taxon>
        <taxon>Arthropoda</taxon>
        <taxon>Hexapoda</taxon>
        <taxon>Insecta</taxon>
        <taxon>Pterygota</taxon>
        <taxon>Neoptera</taxon>
        <taxon>Endopterygota</taxon>
        <taxon>Hymenoptera</taxon>
        <taxon>Apocrita</taxon>
        <taxon>Aculeata</taxon>
        <taxon>Formicoidea</taxon>
        <taxon>Formicidae</taxon>
        <taxon>Dorylinae</taxon>
        <taxon>Ooceraea</taxon>
    </lineage>
</organism>
<dbReference type="AlphaFoldDB" id="A0A3L8D7M9"/>
<reference evidence="7 8" key="1">
    <citation type="journal article" date="2018" name="Genome Res.">
        <title>The genomic architecture and molecular evolution of ant odorant receptors.</title>
        <authorList>
            <person name="McKenzie S.K."/>
            <person name="Kronauer D.J.C."/>
        </authorList>
    </citation>
    <scope>NUCLEOTIDE SEQUENCE [LARGE SCALE GENOMIC DNA]</scope>
    <source>
        <strain evidence="7">Clonal line C1</strain>
    </source>
</reference>
<dbReference type="Pfam" id="PF09030">
    <property type="entry name" value="Creb_binding"/>
    <property type="match status" value="1"/>
</dbReference>
<keyword evidence="3" id="KW-0804">Transcription</keyword>
<sequence length="158" mass="17239">MQQQQRHQAQPGMGMSAQIPRQQGVIGPIGQVGLQAGMNKHALQQLMQTLKSPASAEQQNQILQILKSNPPLMAAFIKQRALVHQQQPGQHGGGVGGPLGPNQPQHQQQPSLQHMMSQQQQPLDLSNYTNKLRKCTGLGNAPSKSAFNPEGMDKVQYK</sequence>
<comment type="caution">
    <text evidence="7">The sequence shown here is derived from an EMBL/GenBank/DDBJ whole genome shotgun (WGS) entry which is preliminary data.</text>
</comment>
<feature type="compositionally biased region" description="Low complexity" evidence="5">
    <location>
        <begin position="100"/>
        <end position="123"/>
    </location>
</feature>
<dbReference type="CDD" id="cd20910">
    <property type="entry name" value="NCBD_CREBBP-p300_like"/>
    <property type="match status" value="1"/>
</dbReference>
<proteinExistence type="predicted"/>
<keyword evidence="4" id="KW-0539">Nucleus</keyword>
<evidence type="ECO:0000259" key="6">
    <source>
        <dbReference type="Pfam" id="PF09030"/>
    </source>
</evidence>
<dbReference type="OrthoDB" id="7700330at2759"/>
<feature type="region of interest" description="Disordered" evidence="5">
    <location>
        <begin position="83"/>
        <end position="158"/>
    </location>
</feature>
<accession>A0A3L8D7M9</accession>
<dbReference type="InterPro" id="IPR014744">
    <property type="entry name" value="Nuc_rcpt_coact_CREBbp"/>
</dbReference>
<evidence type="ECO:0000256" key="2">
    <source>
        <dbReference type="ARBA" id="ARBA00023015"/>
    </source>
</evidence>
<evidence type="ECO:0000313" key="8">
    <source>
        <dbReference type="Proteomes" id="UP000279307"/>
    </source>
</evidence>
<dbReference type="EMBL" id="QOIP01000012">
    <property type="protein sequence ID" value="RLU16256.1"/>
    <property type="molecule type" value="Genomic_DNA"/>
</dbReference>
<keyword evidence="2" id="KW-0805">Transcription regulation</keyword>
<feature type="domain" description="Nuclear receptor coactivator CREB-bp-like interlocking" evidence="6">
    <location>
        <begin position="2"/>
        <end position="87"/>
    </location>
</feature>
<evidence type="ECO:0000256" key="3">
    <source>
        <dbReference type="ARBA" id="ARBA00023163"/>
    </source>
</evidence>
<dbReference type="Gene3D" id="1.10.1630.10">
    <property type="entry name" value="Nuclear receptor coactivator, CREB-bp-like, interlocking domain"/>
    <property type="match status" value="1"/>
</dbReference>
<dbReference type="GO" id="GO:0004402">
    <property type="term" value="F:histone acetyltransferase activity"/>
    <property type="evidence" value="ECO:0007669"/>
    <property type="project" value="InterPro"/>
</dbReference>
<gene>
    <name evidence="7" type="ORF">DMN91_012016</name>
</gene>
<feature type="compositionally biased region" description="Gly residues" evidence="5">
    <location>
        <begin position="90"/>
        <end position="99"/>
    </location>
</feature>
<evidence type="ECO:0000256" key="5">
    <source>
        <dbReference type="SAM" id="MobiDB-lite"/>
    </source>
</evidence>
<dbReference type="Proteomes" id="UP000279307">
    <property type="component" value="Chromosome 12"/>
</dbReference>
<evidence type="ECO:0000313" key="7">
    <source>
        <dbReference type="EMBL" id="RLU16256.1"/>
    </source>
</evidence>
<evidence type="ECO:0000256" key="1">
    <source>
        <dbReference type="ARBA" id="ARBA00022737"/>
    </source>
</evidence>
<keyword evidence="1" id="KW-0677">Repeat</keyword>
<dbReference type="SUPFAM" id="SSF69125">
    <property type="entry name" value="Nuclear receptor coactivator interlocking domain"/>
    <property type="match status" value="1"/>
</dbReference>
<dbReference type="GO" id="GO:0000123">
    <property type="term" value="C:histone acetyltransferase complex"/>
    <property type="evidence" value="ECO:0007669"/>
    <property type="project" value="InterPro"/>
</dbReference>
<name>A0A3L8D7M9_OOCBI</name>
<dbReference type="InterPro" id="IPR037073">
    <property type="entry name" value="Nuc_rcpt_coact_CREBbp_sf"/>
</dbReference>
<dbReference type="GO" id="GO:0003713">
    <property type="term" value="F:transcription coactivator activity"/>
    <property type="evidence" value="ECO:0007669"/>
    <property type="project" value="InterPro"/>
</dbReference>
<dbReference type="InterPro" id="IPR009110">
    <property type="entry name" value="Nuc_rcpt_coact"/>
</dbReference>
<evidence type="ECO:0000256" key="4">
    <source>
        <dbReference type="ARBA" id="ARBA00023242"/>
    </source>
</evidence>
<protein>
    <recommendedName>
        <fullName evidence="6">Nuclear receptor coactivator CREB-bp-like interlocking domain-containing protein</fullName>
    </recommendedName>
</protein>